<dbReference type="Proteomes" id="UP000199729">
    <property type="component" value="Chromosome"/>
</dbReference>
<dbReference type="PANTHER" id="PTHR45138:SF9">
    <property type="entry name" value="DIGUANYLATE CYCLASE DGCM-RELATED"/>
    <property type="match status" value="1"/>
</dbReference>
<dbReference type="InterPro" id="IPR048442">
    <property type="entry name" value="DosC_2nd"/>
</dbReference>
<dbReference type="Pfam" id="PF00990">
    <property type="entry name" value="GGDEF"/>
    <property type="match status" value="1"/>
</dbReference>
<dbReference type="GO" id="GO:0052621">
    <property type="term" value="F:diguanylate cyclase activity"/>
    <property type="evidence" value="ECO:0007669"/>
    <property type="project" value="UniProtKB-EC"/>
</dbReference>
<evidence type="ECO:0000313" key="6">
    <source>
        <dbReference type="EMBL" id="ASM78165.1"/>
    </source>
</evidence>
<dbReference type="AlphaFoldDB" id="A0A221KGT1"/>
<dbReference type="GO" id="GO:0043709">
    <property type="term" value="P:cell adhesion involved in single-species biofilm formation"/>
    <property type="evidence" value="ECO:0007669"/>
    <property type="project" value="TreeGrafter"/>
</dbReference>
<dbReference type="Pfam" id="PF21118">
    <property type="entry name" value="DosC_2nd"/>
    <property type="match status" value="1"/>
</dbReference>
<evidence type="ECO:0000313" key="7">
    <source>
        <dbReference type="Proteomes" id="UP000199729"/>
    </source>
</evidence>
<feature type="domain" description="GGDEF" evidence="5">
    <location>
        <begin position="326"/>
        <end position="459"/>
    </location>
</feature>
<dbReference type="PROSITE" id="PS50887">
    <property type="entry name" value="GGDEF"/>
    <property type="match status" value="1"/>
</dbReference>
<dbReference type="InterPro" id="IPR044398">
    <property type="entry name" value="Globin-sensor_dom"/>
</dbReference>
<dbReference type="KEGG" id="vff:VITFI_CDS2387"/>
<evidence type="ECO:0000259" key="5">
    <source>
        <dbReference type="PROSITE" id="PS50887"/>
    </source>
</evidence>
<dbReference type="InterPro" id="IPR009050">
    <property type="entry name" value="Globin-like_sf"/>
</dbReference>
<dbReference type="NCBIfam" id="TIGR00254">
    <property type="entry name" value="GGDEF"/>
    <property type="match status" value="1"/>
</dbReference>
<dbReference type="InterPro" id="IPR000160">
    <property type="entry name" value="GGDEF_dom"/>
</dbReference>
<name>A0A221KGT1_VITFI</name>
<dbReference type="CDD" id="cd01949">
    <property type="entry name" value="GGDEF"/>
    <property type="match status" value="1"/>
</dbReference>
<dbReference type="GO" id="GO:0005886">
    <property type="term" value="C:plasma membrane"/>
    <property type="evidence" value="ECO:0007669"/>
    <property type="project" value="TreeGrafter"/>
</dbReference>
<dbReference type="FunFam" id="3.30.70.270:FF:000001">
    <property type="entry name" value="Diguanylate cyclase domain protein"/>
    <property type="match status" value="1"/>
</dbReference>
<evidence type="ECO:0000256" key="3">
    <source>
        <dbReference type="ARBA" id="ARBA00029839"/>
    </source>
</evidence>
<dbReference type="SMART" id="SM00267">
    <property type="entry name" value="GGDEF"/>
    <property type="match status" value="1"/>
</dbReference>
<dbReference type="EC" id="2.7.7.65" evidence="1"/>
<accession>A0A221KGT1</accession>
<dbReference type="InterPro" id="IPR050469">
    <property type="entry name" value="Diguanylate_Cyclase"/>
</dbReference>
<reference evidence="6 7" key="1">
    <citation type="submission" date="2017-07" db="EMBL/GenBank/DDBJ databases">
        <title>Complete Genome Sequence of the cosmetic ferment Vitreoscilla filiformis (ATCC15551).</title>
        <authorList>
            <person name="Contreras S."/>
            <person name="Sagory-Zalkind P."/>
            <person name="Blanquart H."/>
            <person name="Iltis A."/>
            <person name="Morand S.C."/>
        </authorList>
    </citation>
    <scope>NUCLEOTIDE SEQUENCE [LARGE SCALE GENOMIC DNA]</scope>
    <source>
        <strain evidence="6 7">ATCC 15551</strain>
    </source>
</reference>
<sequence>MTAPDAVLVQLWAQHIAQTDAPIRQALTALGQHHSAQLADAFYRAMLADPQAGALLTHDDVNTRLHSSMQRWITQTLGSWDTAQVPALVALQRHIGQVHARINVGMELVVRGARQLKHDIVQTLLRTDMDTAQVLRTAMAAHELIDLALEAMTIQYKESRDLATRTDEAYRSLASSVNMSLERERQRTALLDWQSQFLQKVMMMHPDDEVTRLGQSSFGLWVQHKANAFNGSSDERESILSAMRRIDADLLPRCEDELTGQTDELGRQTARHVLTEVQQIRYFTDSMFEHLVDMESGRDALTQLLNRRYLPAVLGRELELSRRSGHPFSLMLVDVDHFKHINDHYGHSCGDRALQHLAALLSNTARSGDFVFRFGGEEFIIVSVEMPALQALHEAEKIRKAVENDPVLLPEGRQLHMTVSIGVATYDGHPDYQHLIEQADQALYAAKSEGRNRVVPSQRPQPT</sequence>
<dbReference type="InterPro" id="IPR043128">
    <property type="entry name" value="Rev_trsase/Diguanyl_cyclase"/>
</dbReference>
<protein>
    <recommendedName>
        <fullName evidence="2">Diguanylate cyclase DosC</fullName>
        <ecNumber evidence="1">2.7.7.65</ecNumber>
    </recommendedName>
    <alternativeName>
        <fullName evidence="3">Direct oxygen-sensing cyclase</fullName>
    </alternativeName>
</protein>
<dbReference type="Pfam" id="PF11563">
    <property type="entry name" value="Protoglobin"/>
    <property type="match status" value="1"/>
</dbReference>
<keyword evidence="7" id="KW-1185">Reference proteome</keyword>
<dbReference type="GO" id="GO:0019825">
    <property type="term" value="F:oxygen binding"/>
    <property type="evidence" value="ECO:0007669"/>
    <property type="project" value="InterPro"/>
</dbReference>
<evidence type="ECO:0000256" key="2">
    <source>
        <dbReference type="ARBA" id="ARBA00015125"/>
    </source>
</evidence>
<proteinExistence type="predicted"/>
<dbReference type="Gene3D" id="3.30.70.270">
    <property type="match status" value="1"/>
</dbReference>
<comment type="catalytic activity">
    <reaction evidence="4">
        <text>2 GTP = 3',3'-c-di-GMP + 2 diphosphate</text>
        <dbReference type="Rhea" id="RHEA:24898"/>
        <dbReference type="ChEBI" id="CHEBI:33019"/>
        <dbReference type="ChEBI" id="CHEBI:37565"/>
        <dbReference type="ChEBI" id="CHEBI:58805"/>
        <dbReference type="EC" id="2.7.7.65"/>
    </reaction>
</comment>
<dbReference type="SUPFAM" id="SSF46458">
    <property type="entry name" value="Globin-like"/>
    <property type="match status" value="1"/>
</dbReference>
<dbReference type="GO" id="GO:1902201">
    <property type="term" value="P:negative regulation of bacterial-type flagellum-dependent cell motility"/>
    <property type="evidence" value="ECO:0007669"/>
    <property type="project" value="TreeGrafter"/>
</dbReference>
<organism evidence="6 7">
    <name type="scientific">Vitreoscilla filiformis</name>
    <dbReference type="NCBI Taxonomy" id="63"/>
    <lineage>
        <taxon>Bacteria</taxon>
        <taxon>Pseudomonadati</taxon>
        <taxon>Pseudomonadota</taxon>
        <taxon>Betaproteobacteria</taxon>
        <taxon>Neisseriales</taxon>
        <taxon>Neisseriaceae</taxon>
        <taxon>Vitreoscilla</taxon>
    </lineage>
</organism>
<dbReference type="SUPFAM" id="SSF55073">
    <property type="entry name" value="Nucleotide cyclase"/>
    <property type="match status" value="1"/>
</dbReference>
<dbReference type="PANTHER" id="PTHR45138">
    <property type="entry name" value="REGULATORY COMPONENTS OF SENSORY TRANSDUCTION SYSTEM"/>
    <property type="match status" value="1"/>
</dbReference>
<dbReference type="InterPro" id="IPR012292">
    <property type="entry name" value="Globin/Proto"/>
</dbReference>
<dbReference type="InterPro" id="IPR029787">
    <property type="entry name" value="Nucleotide_cyclase"/>
</dbReference>
<dbReference type="GO" id="GO:0020037">
    <property type="term" value="F:heme binding"/>
    <property type="evidence" value="ECO:0007669"/>
    <property type="project" value="InterPro"/>
</dbReference>
<dbReference type="EMBL" id="CP022423">
    <property type="protein sequence ID" value="ASM78165.1"/>
    <property type="molecule type" value="Genomic_DNA"/>
</dbReference>
<evidence type="ECO:0000256" key="4">
    <source>
        <dbReference type="ARBA" id="ARBA00034247"/>
    </source>
</evidence>
<evidence type="ECO:0000256" key="1">
    <source>
        <dbReference type="ARBA" id="ARBA00012528"/>
    </source>
</evidence>
<dbReference type="Gene3D" id="1.10.490.10">
    <property type="entry name" value="Globins"/>
    <property type="match status" value="1"/>
</dbReference>
<gene>
    <name evidence="6" type="ORF">VITFI_CDS2387</name>
</gene>